<feature type="domain" description="PF0610-like winged HTH N-terminal" evidence="1">
    <location>
        <begin position="7"/>
        <end position="56"/>
    </location>
</feature>
<dbReference type="STRING" id="1457250.GCA_000755225_01732"/>
<organism evidence="3 4">
    <name type="scientific">Halapricum salinum</name>
    <dbReference type="NCBI Taxonomy" id="1457250"/>
    <lineage>
        <taxon>Archaea</taxon>
        <taxon>Methanobacteriati</taxon>
        <taxon>Methanobacteriota</taxon>
        <taxon>Stenosarchaea group</taxon>
        <taxon>Halobacteria</taxon>
        <taxon>Halobacteriales</taxon>
        <taxon>Haloarculaceae</taxon>
        <taxon>Halapricum</taxon>
    </lineage>
</organism>
<dbReference type="InterPro" id="IPR036390">
    <property type="entry name" value="WH_DNA-bd_sf"/>
</dbReference>
<evidence type="ECO:0000313" key="4">
    <source>
        <dbReference type="Proteomes" id="UP000296706"/>
    </source>
</evidence>
<name>A0A4D6HE19_9EURY</name>
<dbReference type="EMBL" id="CP031310">
    <property type="protein sequence ID" value="QCC52334.1"/>
    <property type="molecule type" value="Genomic_DNA"/>
</dbReference>
<proteinExistence type="predicted"/>
<gene>
    <name evidence="3" type="ORF">DV733_14325</name>
</gene>
<evidence type="ECO:0000259" key="2">
    <source>
        <dbReference type="Pfam" id="PF23470"/>
    </source>
</evidence>
<dbReference type="InterPro" id="IPR038767">
    <property type="entry name" value="PF0610-like"/>
</dbReference>
<reference evidence="3 4" key="1">
    <citation type="journal article" date="2019" name="Nat. Commun.">
        <title>A new type of DNA phosphorothioation-based antiviral system in archaea.</title>
        <authorList>
            <person name="Xiong L."/>
            <person name="Liu S."/>
            <person name="Chen S."/>
            <person name="Xiao Y."/>
            <person name="Zhu B."/>
            <person name="Gao Y."/>
            <person name="Zhang Y."/>
            <person name="Chen B."/>
            <person name="Luo J."/>
            <person name="Deng Z."/>
            <person name="Chen X."/>
            <person name="Wang L."/>
            <person name="Chen S."/>
        </authorList>
    </citation>
    <scope>NUCLEOTIDE SEQUENCE [LARGE SCALE GENOMIC DNA]</scope>
    <source>
        <strain evidence="3 4">CBA1105</strain>
    </source>
</reference>
<accession>A0A4D6HE19</accession>
<dbReference type="KEGG" id="hsn:DV733_14325"/>
<dbReference type="Pfam" id="PF23470">
    <property type="entry name" value="Zn_ribbon_PF0610"/>
    <property type="match status" value="1"/>
</dbReference>
<evidence type="ECO:0000313" key="3">
    <source>
        <dbReference type="EMBL" id="QCC52334.1"/>
    </source>
</evidence>
<evidence type="ECO:0000259" key="1">
    <source>
        <dbReference type="Pfam" id="PF21476"/>
    </source>
</evidence>
<dbReference type="PANTHER" id="PTHR40663">
    <property type="match status" value="1"/>
</dbReference>
<dbReference type="Pfam" id="PF21476">
    <property type="entry name" value="PF0610-like_N"/>
    <property type="match status" value="1"/>
</dbReference>
<dbReference type="AlphaFoldDB" id="A0A4D6HE19"/>
<dbReference type="RefSeq" id="WP_049992661.1">
    <property type="nucleotide sequence ID" value="NZ_CP031310.1"/>
</dbReference>
<dbReference type="Proteomes" id="UP000296706">
    <property type="component" value="Chromosome"/>
</dbReference>
<sequence>MREASRTTRQRIADRLRDTPLGASELAAEFEIQTSEALTHVQHIARSLDGTDEELLVAPPQCRDCGFEDFDDLLNRPSRCPECKSESVAEPTFTIE</sequence>
<dbReference type="SUPFAM" id="SSF46785">
    <property type="entry name" value="Winged helix' DNA-binding domain"/>
    <property type="match status" value="1"/>
</dbReference>
<dbReference type="GeneID" id="39849060"/>
<keyword evidence="4" id="KW-1185">Reference proteome</keyword>
<dbReference type="PANTHER" id="PTHR40663:SF2">
    <property type="entry name" value="TRANSCRIPTIONAL REGULATOR"/>
    <property type="match status" value="1"/>
</dbReference>
<dbReference type="InterPro" id="IPR057022">
    <property type="entry name" value="PF0610-like_Zn_ribbon_C"/>
</dbReference>
<feature type="domain" description="PF0610-like rubredoxin-like zinc beta-ribbon C-terminal" evidence="2">
    <location>
        <begin position="59"/>
        <end position="96"/>
    </location>
</feature>
<protein>
    <submittedName>
        <fullName evidence="3">Transcriptional regulator</fullName>
    </submittedName>
</protein>
<dbReference type="OrthoDB" id="30924at2157"/>
<dbReference type="InterPro" id="IPR049159">
    <property type="entry name" value="PF0610-like_wHTH_N"/>
</dbReference>